<evidence type="ECO:0000313" key="5">
    <source>
        <dbReference type="Proteomes" id="UP001249851"/>
    </source>
</evidence>
<gene>
    <name evidence="4" type="ORF">P5673_031805</name>
</gene>
<protein>
    <recommendedName>
        <fullName evidence="3">Mutator-like transposase domain-containing protein</fullName>
    </recommendedName>
</protein>
<dbReference type="PANTHER" id="PTHR33309:SF3">
    <property type="entry name" value="CCHC-TYPE DOMAIN-CONTAINING PROTEIN"/>
    <property type="match status" value="1"/>
</dbReference>
<dbReference type="Pfam" id="PF20700">
    <property type="entry name" value="Mutator"/>
    <property type="match status" value="1"/>
</dbReference>
<evidence type="ECO:0000313" key="4">
    <source>
        <dbReference type="EMBL" id="KAK2548105.1"/>
    </source>
</evidence>
<dbReference type="AlphaFoldDB" id="A0AAD9USK3"/>
<sequence>MEHKKIDFSLESSDNESSFQTRESEGYRMVDLEKLSKAVSSAHVCNEGTLILQDDKTRRAGLMSELSLECNTCHDSSPLSTSKSVTQPGTSYDINRRAVYHAIETAYYKQVENILEALENEANEEMRNAAERLRQHILDENPEKDEQDILDTAISFDGTWAKRGFTSLTGVVFAISVDTGEVLDYHVLSKSCLKCTLKKRKCSDEVFEEWLLEHECDINFAGSSPAMESEGASVLWGRSIDHHNLRYKWMVCDGDSKAFNSVEHVYGETKVEKLDCVGHVQKRMGKHLLNLKSRTKGKLADGQPIGGRGRLTDSQEAEFQNVLIFHFR</sequence>
<feature type="region of interest" description="Disordered" evidence="2">
    <location>
        <begin position="1"/>
        <end position="24"/>
    </location>
</feature>
<proteinExistence type="predicted"/>
<reference evidence="4" key="1">
    <citation type="journal article" date="2023" name="G3 (Bethesda)">
        <title>Whole genome assembly and annotation of the endangered Caribbean coral Acropora cervicornis.</title>
        <authorList>
            <person name="Selwyn J.D."/>
            <person name="Vollmer S.V."/>
        </authorList>
    </citation>
    <scope>NUCLEOTIDE SEQUENCE</scope>
    <source>
        <strain evidence="4">K2</strain>
    </source>
</reference>
<evidence type="ECO:0000259" key="3">
    <source>
        <dbReference type="Pfam" id="PF20700"/>
    </source>
</evidence>
<reference evidence="4" key="2">
    <citation type="journal article" date="2023" name="Science">
        <title>Genomic signatures of disease resistance in endangered staghorn corals.</title>
        <authorList>
            <person name="Vollmer S.V."/>
            <person name="Selwyn J.D."/>
            <person name="Despard B.A."/>
            <person name="Roesel C.L."/>
        </authorList>
    </citation>
    <scope>NUCLEOTIDE SEQUENCE</scope>
    <source>
        <strain evidence="4">K2</strain>
    </source>
</reference>
<keyword evidence="5" id="KW-1185">Reference proteome</keyword>
<keyword evidence="1" id="KW-0175">Coiled coil</keyword>
<accession>A0AAD9USK3</accession>
<feature type="coiled-coil region" evidence="1">
    <location>
        <begin position="108"/>
        <end position="139"/>
    </location>
</feature>
<dbReference type="InterPro" id="IPR049012">
    <property type="entry name" value="Mutator_transp_dom"/>
</dbReference>
<dbReference type="PANTHER" id="PTHR33309">
    <property type="entry name" value="KERATIN, ULTRA HIGH-SULFUR MATRIX PROTEIN-LIKE"/>
    <property type="match status" value="1"/>
</dbReference>
<feature type="compositionally biased region" description="Polar residues" evidence="2">
    <location>
        <begin position="10"/>
        <end position="21"/>
    </location>
</feature>
<dbReference type="EMBL" id="JARQWQ010000156">
    <property type="protein sequence ID" value="KAK2548105.1"/>
    <property type="molecule type" value="Genomic_DNA"/>
</dbReference>
<evidence type="ECO:0000256" key="2">
    <source>
        <dbReference type="SAM" id="MobiDB-lite"/>
    </source>
</evidence>
<comment type="caution">
    <text evidence="4">The sequence shown here is derived from an EMBL/GenBank/DDBJ whole genome shotgun (WGS) entry which is preliminary data.</text>
</comment>
<name>A0AAD9USK3_ACRCE</name>
<evidence type="ECO:0000256" key="1">
    <source>
        <dbReference type="SAM" id="Coils"/>
    </source>
</evidence>
<organism evidence="4 5">
    <name type="scientific">Acropora cervicornis</name>
    <name type="common">Staghorn coral</name>
    <dbReference type="NCBI Taxonomy" id="6130"/>
    <lineage>
        <taxon>Eukaryota</taxon>
        <taxon>Metazoa</taxon>
        <taxon>Cnidaria</taxon>
        <taxon>Anthozoa</taxon>
        <taxon>Hexacorallia</taxon>
        <taxon>Scleractinia</taxon>
        <taxon>Astrocoeniina</taxon>
        <taxon>Acroporidae</taxon>
        <taxon>Acropora</taxon>
    </lineage>
</organism>
<feature type="domain" description="Mutator-like transposase" evidence="3">
    <location>
        <begin position="105"/>
        <end position="313"/>
    </location>
</feature>
<dbReference type="Proteomes" id="UP001249851">
    <property type="component" value="Unassembled WGS sequence"/>
</dbReference>